<sequence>MSQQPEPENQFDPTDAFAVPSEWDADGQDSMPEEVPSTVFGAGSVERSASEADFGVSDESFDVPVAPLPPMAGASSAPPAHAIQMQSHETWIDPEETLAPVPRITVSAFCERPETAQMVEQTGTDRRMSRAHFTTAMGGLPAAIEQYHDEGTPNLILIESGMRGQGLFDQLDELASVCDAGTKVVVIGAANDIALYRELIRRGVSEYLVPPLVPLQLVRTISGLFADPDKPFAGKVTAVIGAKGGVGSSTLAHNLAWQISENCRVDTTIVDLDLSFGTAGLDFNQDTNQGIGDALEDPERVDDVLLERLLTRCTDRLSMFTAPATLDREWELNPEAFETVISEVRSTVPQIILDLPHTWSPWVKNTLLLADEVVIVATPDLACLRNAKNMFDLLQARRANDFPPKIVVNQVGLPKRPEISIKDFAEALGVEPALVLPFDPELFGQANNNGQMLSEIDAASKAVAGIQSLATELSGKEDTTKIKKTGLLSKLLGRG</sequence>
<dbReference type="InterPro" id="IPR011006">
    <property type="entry name" value="CheY-like_superfamily"/>
</dbReference>
<feature type="region of interest" description="Disordered" evidence="3">
    <location>
        <begin position="1"/>
        <end position="37"/>
    </location>
</feature>
<dbReference type="AlphaFoldDB" id="A0A3B0RX61"/>
<dbReference type="GO" id="GO:0009898">
    <property type="term" value="C:cytoplasmic side of plasma membrane"/>
    <property type="evidence" value="ECO:0007669"/>
    <property type="project" value="TreeGrafter"/>
</dbReference>
<dbReference type="InterPro" id="IPR027417">
    <property type="entry name" value="P-loop_NTPase"/>
</dbReference>
<dbReference type="GO" id="GO:0005829">
    <property type="term" value="C:cytosol"/>
    <property type="evidence" value="ECO:0007669"/>
    <property type="project" value="TreeGrafter"/>
</dbReference>
<dbReference type="SUPFAM" id="SSF52172">
    <property type="entry name" value="CheY-like"/>
    <property type="match status" value="1"/>
</dbReference>
<dbReference type="GO" id="GO:0051782">
    <property type="term" value="P:negative regulation of cell division"/>
    <property type="evidence" value="ECO:0007669"/>
    <property type="project" value="TreeGrafter"/>
</dbReference>
<gene>
    <name evidence="5" type="ORF">MNBD_ALPHA06-1555</name>
</gene>
<evidence type="ECO:0000256" key="3">
    <source>
        <dbReference type="SAM" id="MobiDB-lite"/>
    </source>
</evidence>
<dbReference type="EMBL" id="UOEE01000081">
    <property type="protein sequence ID" value="VAV89003.1"/>
    <property type="molecule type" value="Genomic_DNA"/>
</dbReference>
<evidence type="ECO:0000256" key="1">
    <source>
        <dbReference type="ARBA" id="ARBA00022741"/>
    </source>
</evidence>
<dbReference type="GO" id="GO:0005524">
    <property type="term" value="F:ATP binding"/>
    <property type="evidence" value="ECO:0007669"/>
    <property type="project" value="UniProtKB-KW"/>
</dbReference>
<dbReference type="Gene3D" id="3.40.50.300">
    <property type="entry name" value="P-loop containing nucleotide triphosphate hydrolases"/>
    <property type="match status" value="1"/>
</dbReference>
<dbReference type="Gene3D" id="3.40.50.2300">
    <property type="match status" value="1"/>
</dbReference>
<dbReference type="Pfam" id="PF13614">
    <property type="entry name" value="AAA_31"/>
    <property type="match status" value="1"/>
</dbReference>
<organism evidence="5">
    <name type="scientific">hydrothermal vent metagenome</name>
    <dbReference type="NCBI Taxonomy" id="652676"/>
    <lineage>
        <taxon>unclassified sequences</taxon>
        <taxon>metagenomes</taxon>
        <taxon>ecological metagenomes</taxon>
    </lineage>
</organism>
<keyword evidence="2" id="KW-0067">ATP-binding</keyword>
<protein>
    <submittedName>
        <fullName evidence="5">Type II/IV secretion system ATPase TadZ/CpaE, associated with Flp pilus assembly</fullName>
    </submittedName>
</protein>
<dbReference type="InterPro" id="IPR025669">
    <property type="entry name" value="AAA_dom"/>
</dbReference>
<evidence type="ECO:0000313" key="5">
    <source>
        <dbReference type="EMBL" id="VAV89003.1"/>
    </source>
</evidence>
<proteinExistence type="predicted"/>
<evidence type="ECO:0000256" key="2">
    <source>
        <dbReference type="ARBA" id="ARBA00022840"/>
    </source>
</evidence>
<dbReference type="PANTHER" id="PTHR43384">
    <property type="entry name" value="SEPTUM SITE-DETERMINING PROTEIN MIND HOMOLOG, CHLOROPLASTIC-RELATED"/>
    <property type="match status" value="1"/>
</dbReference>
<dbReference type="SUPFAM" id="SSF52540">
    <property type="entry name" value="P-loop containing nucleoside triphosphate hydrolases"/>
    <property type="match status" value="1"/>
</dbReference>
<evidence type="ECO:0000259" key="4">
    <source>
        <dbReference type="Pfam" id="PF13614"/>
    </source>
</evidence>
<name>A0A3B0RX61_9ZZZZ</name>
<feature type="domain" description="AAA" evidence="4">
    <location>
        <begin position="235"/>
        <end position="389"/>
    </location>
</feature>
<dbReference type="InterPro" id="IPR050625">
    <property type="entry name" value="ParA/MinD_ATPase"/>
</dbReference>
<dbReference type="PANTHER" id="PTHR43384:SF6">
    <property type="entry name" value="SEPTUM SITE-DETERMINING PROTEIN MIND HOMOLOG, CHLOROPLASTIC"/>
    <property type="match status" value="1"/>
</dbReference>
<dbReference type="GO" id="GO:0016887">
    <property type="term" value="F:ATP hydrolysis activity"/>
    <property type="evidence" value="ECO:0007669"/>
    <property type="project" value="TreeGrafter"/>
</dbReference>
<reference evidence="5" key="1">
    <citation type="submission" date="2018-06" db="EMBL/GenBank/DDBJ databases">
        <authorList>
            <person name="Zhirakovskaya E."/>
        </authorList>
    </citation>
    <scope>NUCLEOTIDE SEQUENCE</scope>
</reference>
<keyword evidence="1" id="KW-0547">Nucleotide-binding</keyword>
<accession>A0A3B0RX61</accession>